<evidence type="ECO:0000259" key="3">
    <source>
        <dbReference type="Pfam" id="PF13505"/>
    </source>
</evidence>
<feature type="domain" description="Outer membrane protein beta-barrel" evidence="3">
    <location>
        <begin position="6"/>
        <end position="204"/>
    </location>
</feature>
<feature type="signal peptide" evidence="2">
    <location>
        <begin position="1"/>
        <end position="19"/>
    </location>
</feature>
<keyword evidence="1 2" id="KW-0732">Signal</keyword>
<protein>
    <recommendedName>
        <fullName evidence="3">Outer membrane protein beta-barrel domain-containing protein</fullName>
    </recommendedName>
</protein>
<dbReference type="SUPFAM" id="SSF56925">
    <property type="entry name" value="OMPA-like"/>
    <property type="match status" value="1"/>
</dbReference>
<gene>
    <name evidence="4" type="ORF">VIBC2010_08947</name>
</gene>
<sequence>MKKLTLVALATLFALPVHANQTYIAAELGGGSYSMSGNLSNKETFKDLDDNAFFNIKLGQTINENIRYYGYLQHGGDLTVESKRKLPGIGTVTDLKVNLTTYEAGLGGDYLYHFTNQFYAIAGANVGVYKSELEVEAKGHEKDFSNTGLSAGANLGLGYAFTDHFGMEIGYRHTHFFSNDFDYIGATLEFDASNMGYLNLNYKF</sequence>
<reference evidence="4 5" key="1">
    <citation type="journal article" date="2012" name="Int. J. Syst. Evol. Microbiol.">
        <title>Vibrio caribbeanicus sp. nov., isolated from the marine sponge Scleritoderma cyanea.</title>
        <authorList>
            <person name="Hoffmann M."/>
            <person name="Monday S.R."/>
            <person name="Allard M.W."/>
            <person name="Strain E.A."/>
            <person name="Whittaker P."/>
            <person name="Naum M."/>
            <person name="McCarthy P.J."/>
            <person name="Lopez J.V."/>
            <person name="Fischer M."/>
            <person name="Brown E.W."/>
        </authorList>
    </citation>
    <scope>NUCLEOTIDE SEQUENCE [LARGE SCALE GENOMIC DNA]</scope>
    <source>
        <strain evidence="4 5">ATCC BAA-2122</strain>
    </source>
</reference>
<organism evidence="4 5">
    <name type="scientific">Vibrio caribbeanicus ATCC BAA-2122</name>
    <dbReference type="NCBI Taxonomy" id="796620"/>
    <lineage>
        <taxon>Bacteria</taxon>
        <taxon>Pseudomonadati</taxon>
        <taxon>Pseudomonadota</taxon>
        <taxon>Gammaproteobacteria</taxon>
        <taxon>Vibrionales</taxon>
        <taxon>Vibrionaceae</taxon>
        <taxon>Vibrio</taxon>
    </lineage>
</organism>
<evidence type="ECO:0000256" key="2">
    <source>
        <dbReference type="SAM" id="SignalP"/>
    </source>
</evidence>
<evidence type="ECO:0000313" key="4">
    <source>
        <dbReference type="EMBL" id="EFP97151.1"/>
    </source>
</evidence>
<dbReference type="InterPro" id="IPR027385">
    <property type="entry name" value="Beta-barrel_OMP"/>
</dbReference>
<evidence type="ECO:0000313" key="5">
    <source>
        <dbReference type="Proteomes" id="UP000002943"/>
    </source>
</evidence>
<dbReference type="EMBL" id="AEIU01000063">
    <property type="protein sequence ID" value="EFP97151.1"/>
    <property type="molecule type" value="Genomic_DNA"/>
</dbReference>
<dbReference type="InterPro" id="IPR011250">
    <property type="entry name" value="OMP/PagP_B-barrel"/>
</dbReference>
<dbReference type="Proteomes" id="UP000002943">
    <property type="component" value="Unassembled WGS sequence"/>
</dbReference>
<dbReference type="AlphaFoldDB" id="E3BIE3"/>
<dbReference type="eggNOG" id="ENOG5031N83">
    <property type="taxonomic scope" value="Bacteria"/>
</dbReference>
<feature type="chain" id="PRO_5003167005" description="Outer membrane protein beta-barrel domain-containing protein" evidence="2">
    <location>
        <begin position="20"/>
        <end position="204"/>
    </location>
</feature>
<accession>E3BIE3</accession>
<keyword evidence="5" id="KW-1185">Reference proteome</keyword>
<proteinExistence type="predicted"/>
<dbReference type="STRING" id="796620.VIBC2010_08947"/>
<dbReference type="RefSeq" id="WP_009600775.1">
    <property type="nucleotide sequence ID" value="NZ_AEIU01000063.1"/>
</dbReference>
<name>E3BIE3_9VIBR</name>
<dbReference type="Pfam" id="PF13505">
    <property type="entry name" value="OMP_b-brl"/>
    <property type="match status" value="1"/>
</dbReference>
<dbReference type="Gene3D" id="2.40.160.20">
    <property type="match status" value="1"/>
</dbReference>
<evidence type="ECO:0000256" key="1">
    <source>
        <dbReference type="ARBA" id="ARBA00022729"/>
    </source>
</evidence>
<comment type="caution">
    <text evidence="4">The sequence shown here is derived from an EMBL/GenBank/DDBJ whole genome shotgun (WGS) entry which is preliminary data.</text>
</comment>
<dbReference type="OrthoDB" id="8453176at2"/>